<protein>
    <submittedName>
        <fullName evidence="2">Uncharacterized protein</fullName>
    </submittedName>
</protein>
<feature type="compositionally biased region" description="Polar residues" evidence="1">
    <location>
        <begin position="1"/>
        <end position="17"/>
    </location>
</feature>
<accession>A0A409W4E3</accession>
<reference evidence="2 3" key="1">
    <citation type="journal article" date="2018" name="Evol. Lett.">
        <title>Horizontal gene cluster transfer increased hallucinogenic mushroom diversity.</title>
        <authorList>
            <person name="Reynolds H.T."/>
            <person name="Vijayakumar V."/>
            <person name="Gluck-Thaler E."/>
            <person name="Korotkin H.B."/>
            <person name="Matheny P.B."/>
            <person name="Slot J.C."/>
        </authorList>
    </citation>
    <scope>NUCLEOTIDE SEQUENCE [LARGE SCALE GENOMIC DNA]</scope>
    <source>
        <strain evidence="2 3">SRW20</strain>
    </source>
</reference>
<evidence type="ECO:0000256" key="1">
    <source>
        <dbReference type="SAM" id="MobiDB-lite"/>
    </source>
</evidence>
<comment type="caution">
    <text evidence="2">The sequence shown here is derived from an EMBL/GenBank/DDBJ whole genome shotgun (WGS) entry which is preliminary data.</text>
</comment>
<name>A0A409W4E3_9AGAR</name>
<evidence type="ECO:0000313" key="3">
    <source>
        <dbReference type="Proteomes" id="UP000284706"/>
    </source>
</evidence>
<sequence length="77" mass="9022">MPKKSMTSPTVARTNPATKKWSRKPNNSRVLAERRTRAVWRRSGNMERVGAIWRRATASLDQYSRELKDKIEGTRRH</sequence>
<dbReference type="Proteomes" id="UP000284706">
    <property type="component" value="Unassembled WGS sequence"/>
</dbReference>
<dbReference type="EMBL" id="NHYE01005409">
    <property type="protein sequence ID" value="PPQ73366.1"/>
    <property type="molecule type" value="Genomic_DNA"/>
</dbReference>
<evidence type="ECO:0000313" key="2">
    <source>
        <dbReference type="EMBL" id="PPQ73366.1"/>
    </source>
</evidence>
<proteinExistence type="predicted"/>
<feature type="region of interest" description="Disordered" evidence="1">
    <location>
        <begin position="1"/>
        <end position="33"/>
    </location>
</feature>
<organism evidence="2 3">
    <name type="scientific">Gymnopilus dilepis</name>
    <dbReference type="NCBI Taxonomy" id="231916"/>
    <lineage>
        <taxon>Eukaryota</taxon>
        <taxon>Fungi</taxon>
        <taxon>Dikarya</taxon>
        <taxon>Basidiomycota</taxon>
        <taxon>Agaricomycotina</taxon>
        <taxon>Agaricomycetes</taxon>
        <taxon>Agaricomycetidae</taxon>
        <taxon>Agaricales</taxon>
        <taxon>Agaricineae</taxon>
        <taxon>Hymenogastraceae</taxon>
        <taxon>Gymnopilus</taxon>
    </lineage>
</organism>
<dbReference type="InParanoid" id="A0A409W4E3"/>
<dbReference type="AlphaFoldDB" id="A0A409W4E3"/>
<gene>
    <name evidence="2" type="ORF">CVT26_015458</name>
</gene>
<keyword evidence="3" id="KW-1185">Reference proteome</keyword>